<reference evidence="2 3" key="1">
    <citation type="submission" date="2017-12" db="EMBL/GenBank/DDBJ databases">
        <title>Phylogenetic diversity of female urinary microbiome.</title>
        <authorList>
            <person name="Thomas-White K."/>
            <person name="Wolfe A.J."/>
        </authorList>
    </citation>
    <scope>NUCLEOTIDE SEQUENCE [LARGE SCALE GENOMIC DNA]</scope>
    <source>
        <strain evidence="2 3">UMB0038</strain>
    </source>
</reference>
<dbReference type="Proteomes" id="UP000234847">
    <property type="component" value="Unassembled WGS sequence"/>
</dbReference>
<dbReference type="EMBL" id="PKJT01000002">
    <property type="protein sequence ID" value="PKZ83103.1"/>
    <property type="molecule type" value="Genomic_DNA"/>
</dbReference>
<dbReference type="RefSeq" id="WP_145993058.1">
    <property type="nucleotide sequence ID" value="NZ_PKJT01000002.1"/>
</dbReference>
<protein>
    <recommendedName>
        <fullName evidence="4">Tat pathway signal sequence domain protein</fullName>
    </recommendedName>
</protein>
<evidence type="ECO:0000313" key="2">
    <source>
        <dbReference type="EMBL" id="PKZ83103.1"/>
    </source>
</evidence>
<accession>A0AAX0VM63</accession>
<sequence length="227" mass="23829">MSESTPAAPQPSQSVPSRRRVASSLAWAVPTVVAAAAAPAEAASPPPRIDRVFSFRLDPTAAVDGTSVRACATGSTRLSVTTNDDNSYYRITNVQAGSTVTDVTASILVQKSVVDAMGSQNPLTWTNTTPSWSAPTREVSGTTPAVYTNNGIEYYRYNSTLKTAVPAPVSGTITLPRIGWYSNCNTNLSTQARNTGVMVNGRGSAVVNGMTLDNVGTYVRLTPRPAG</sequence>
<evidence type="ECO:0000313" key="3">
    <source>
        <dbReference type="Proteomes" id="UP000234847"/>
    </source>
</evidence>
<evidence type="ECO:0000256" key="1">
    <source>
        <dbReference type="SAM" id="MobiDB-lite"/>
    </source>
</evidence>
<comment type="caution">
    <text evidence="2">The sequence shown here is derived from an EMBL/GenBank/DDBJ whole genome shotgun (WGS) entry which is preliminary data.</text>
</comment>
<dbReference type="AlphaFoldDB" id="A0AAX0VM63"/>
<organism evidence="2 3">
    <name type="scientific">Micrococcus luteus</name>
    <name type="common">Micrococcus lysodeikticus</name>
    <dbReference type="NCBI Taxonomy" id="1270"/>
    <lineage>
        <taxon>Bacteria</taxon>
        <taxon>Bacillati</taxon>
        <taxon>Actinomycetota</taxon>
        <taxon>Actinomycetes</taxon>
        <taxon>Micrococcales</taxon>
        <taxon>Micrococcaceae</taxon>
        <taxon>Micrococcus</taxon>
    </lineage>
</organism>
<name>A0AAX0VM63_MICLU</name>
<feature type="region of interest" description="Disordered" evidence="1">
    <location>
        <begin position="1"/>
        <end position="20"/>
    </location>
</feature>
<proteinExistence type="predicted"/>
<evidence type="ECO:0008006" key="4">
    <source>
        <dbReference type="Google" id="ProtNLM"/>
    </source>
</evidence>
<gene>
    <name evidence="2" type="ORF">CYJ95_04240</name>
</gene>